<dbReference type="AlphaFoldDB" id="A0A6B2L2T8"/>
<keyword evidence="3" id="KW-0378">Hydrolase</keyword>
<dbReference type="GO" id="GO:0006680">
    <property type="term" value="P:glucosylceramide catabolic process"/>
    <property type="evidence" value="ECO:0007669"/>
    <property type="project" value="TreeGrafter"/>
</dbReference>
<dbReference type="PRINTS" id="PR00843">
    <property type="entry name" value="GLHYDRLASE30"/>
</dbReference>
<dbReference type="PANTHER" id="PTHR11069:SF23">
    <property type="entry name" value="LYSOSOMAL ACID GLUCOSYLCERAMIDASE"/>
    <property type="match status" value="1"/>
</dbReference>
<dbReference type="Pfam" id="PF17189">
    <property type="entry name" value="Glyco_hydro_30C"/>
    <property type="match status" value="1"/>
</dbReference>
<dbReference type="EMBL" id="GIBP01002333">
    <property type="protein sequence ID" value="NDV31302.1"/>
    <property type="molecule type" value="Transcribed_RNA"/>
</dbReference>
<name>A0A6B2L2T8_9EUKA</name>
<dbReference type="InterPro" id="IPR013780">
    <property type="entry name" value="Glyco_hydro_b"/>
</dbReference>
<dbReference type="GO" id="GO:0016020">
    <property type="term" value="C:membrane"/>
    <property type="evidence" value="ECO:0007669"/>
    <property type="project" value="GOC"/>
</dbReference>
<evidence type="ECO:0000256" key="2">
    <source>
        <dbReference type="ARBA" id="ARBA00022729"/>
    </source>
</evidence>
<organism evidence="6">
    <name type="scientific">Arcella intermedia</name>
    <dbReference type="NCBI Taxonomy" id="1963864"/>
    <lineage>
        <taxon>Eukaryota</taxon>
        <taxon>Amoebozoa</taxon>
        <taxon>Tubulinea</taxon>
        <taxon>Elardia</taxon>
        <taxon>Arcellinida</taxon>
        <taxon>Sphaerothecina</taxon>
        <taxon>Arcellidae</taxon>
        <taxon>Arcella</taxon>
    </lineage>
</organism>
<dbReference type="InterPro" id="IPR017853">
    <property type="entry name" value="GH"/>
</dbReference>
<dbReference type="Gene3D" id="3.20.20.80">
    <property type="entry name" value="Glycosidases"/>
    <property type="match status" value="1"/>
</dbReference>
<dbReference type="Gene3D" id="2.60.40.1180">
    <property type="entry name" value="Golgi alpha-mannosidase II"/>
    <property type="match status" value="1"/>
</dbReference>
<proteinExistence type="inferred from homology"/>
<sequence>MMNPDLQKLILQQYYGDNGLQYTSGRIPIASCDFSTHSYSYNDHVGDLAQGNFSIAVDLAQKIPLIKSAMAMSSRPLRFFSSPWSAPGWMKTNGIMTGGGKLIDDPRYWSSWALYLSKFLTAYEETGIPIWGITVQNEPNWPSLWDSMTYTPLEEAHFVKNYLGPLLRKEHPLVKIMIHDDQRDVVVEWATSILNDSETAQYVDGIGVHWYAAVDDLFPYWEKLTEVNALFPSKFILPTEACEGYIPGLSGPAIGDWGRGQTYGLDILQDLQNFAVGWTDWNIVLDLEGGPNHAGNFVDAPIILNTTAKNVFYKNPMYYYMGHFSKFIVPGASRIKLVSNSPLGIAPLETTAFVNPDKSIVVVVLNRDYLEGRSFFIQHSSRYINTFIPPASIQTYIFSS</sequence>
<keyword evidence="2" id="KW-0732">Signal</keyword>
<dbReference type="Pfam" id="PF02055">
    <property type="entry name" value="Glyco_hydro_30"/>
    <property type="match status" value="1"/>
</dbReference>
<reference evidence="6" key="1">
    <citation type="journal article" date="2020" name="J. Eukaryot. Microbiol.">
        <title>De novo Sequencing, Assembly and Annotation of the Transcriptome for the Free-Living Testate Amoeba Arcella intermedia.</title>
        <authorList>
            <person name="Ribeiro G.M."/>
            <person name="Porfirio-Sousa A.L."/>
            <person name="Maurer-Alcala X.X."/>
            <person name="Katz L.A."/>
            <person name="Lahr D.J.G."/>
        </authorList>
    </citation>
    <scope>NUCLEOTIDE SEQUENCE</scope>
</reference>
<evidence type="ECO:0000259" key="4">
    <source>
        <dbReference type="Pfam" id="PF02055"/>
    </source>
</evidence>
<comment type="similarity">
    <text evidence="1">Belongs to the glycosyl hydrolase 30 family.</text>
</comment>
<evidence type="ECO:0000256" key="3">
    <source>
        <dbReference type="ARBA" id="ARBA00022801"/>
    </source>
</evidence>
<dbReference type="GO" id="GO:0004348">
    <property type="term" value="F:glucosylceramidase activity"/>
    <property type="evidence" value="ECO:0007669"/>
    <property type="project" value="InterPro"/>
</dbReference>
<protein>
    <recommendedName>
        <fullName evidence="7">Glucosylceramidase</fullName>
    </recommendedName>
</protein>
<dbReference type="InterPro" id="IPR001139">
    <property type="entry name" value="Glyco_hydro_30"/>
</dbReference>
<accession>A0A6B2L2T8</accession>
<dbReference type="PANTHER" id="PTHR11069">
    <property type="entry name" value="GLUCOSYLCERAMIDASE"/>
    <property type="match status" value="1"/>
</dbReference>
<feature type="domain" description="Glycosyl hydrolase family 30 beta sandwich" evidence="5">
    <location>
        <begin position="331"/>
        <end position="396"/>
    </location>
</feature>
<evidence type="ECO:0000313" key="6">
    <source>
        <dbReference type="EMBL" id="NDV31302.1"/>
    </source>
</evidence>
<feature type="domain" description="Glycosyl hydrolase family 30 TIM-barrel" evidence="4">
    <location>
        <begin position="3"/>
        <end position="328"/>
    </location>
</feature>
<evidence type="ECO:0000259" key="5">
    <source>
        <dbReference type="Pfam" id="PF17189"/>
    </source>
</evidence>
<evidence type="ECO:0008006" key="7">
    <source>
        <dbReference type="Google" id="ProtNLM"/>
    </source>
</evidence>
<dbReference type="SUPFAM" id="SSF51445">
    <property type="entry name" value="(Trans)glycosidases"/>
    <property type="match status" value="1"/>
</dbReference>
<dbReference type="InterPro" id="IPR033452">
    <property type="entry name" value="GH30_C"/>
</dbReference>
<dbReference type="InterPro" id="IPR033453">
    <property type="entry name" value="Glyco_hydro_30_TIM-barrel"/>
</dbReference>
<evidence type="ECO:0000256" key="1">
    <source>
        <dbReference type="ARBA" id="ARBA00005382"/>
    </source>
</evidence>